<organism evidence="4 5">
    <name type="scientific">Georhizobium profundi</name>
    <dbReference type="NCBI Taxonomy" id="2341112"/>
    <lineage>
        <taxon>Bacteria</taxon>
        <taxon>Pseudomonadati</taxon>
        <taxon>Pseudomonadota</taxon>
        <taxon>Alphaproteobacteria</taxon>
        <taxon>Hyphomicrobiales</taxon>
        <taxon>Rhizobiaceae</taxon>
        <taxon>Georhizobium</taxon>
    </lineage>
</organism>
<name>A0A3S9AZ43_9HYPH</name>
<protein>
    <submittedName>
        <fullName evidence="4">DNA primase</fullName>
    </submittedName>
</protein>
<proteinExistence type="predicted"/>
<dbReference type="Pfam" id="PF23639">
    <property type="entry name" value="DUF7146"/>
    <property type="match status" value="1"/>
</dbReference>
<dbReference type="InterPro" id="IPR006171">
    <property type="entry name" value="TOPRIM_dom"/>
</dbReference>
<dbReference type="OrthoDB" id="9811157at2"/>
<dbReference type="Pfam" id="PF13362">
    <property type="entry name" value="Toprim_3"/>
    <property type="match status" value="1"/>
</dbReference>
<feature type="compositionally biased region" description="Low complexity" evidence="1">
    <location>
        <begin position="107"/>
        <end position="121"/>
    </location>
</feature>
<evidence type="ECO:0000313" key="5">
    <source>
        <dbReference type="Proteomes" id="UP000268192"/>
    </source>
</evidence>
<dbReference type="AlphaFoldDB" id="A0A3S9AZ43"/>
<accession>A0A3S9AZ43</accession>
<evidence type="ECO:0000259" key="3">
    <source>
        <dbReference type="Pfam" id="PF23639"/>
    </source>
</evidence>
<feature type="domain" description="DUF7146" evidence="3">
    <location>
        <begin position="121"/>
        <end position="226"/>
    </location>
</feature>
<evidence type="ECO:0000256" key="1">
    <source>
        <dbReference type="SAM" id="MobiDB-lite"/>
    </source>
</evidence>
<gene>
    <name evidence="4" type="ORF">D5400_00725</name>
</gene>
<feature type="domain" description="Toprim" evidence="2">
    <location>
        <begin position="233"/>
        <end position="323"/>
    </location>
</feature>
<reference evidence="4 5" key="1">
    <citation type="submission" date="2018-09" db="EMBL/GenBank/DDBJ databases">
        <title>Marinorhizobium profundi gen. nov., sp. nov., isolated from a deep-sea sediment sample from the New Britain Trench and proposal of Marinorhizobiaceae fam. nov. in the order Rhizobiales of the class Alphaproteobacteria.</title>
        <authorList>
            <person name="Cao J."/>
        </authorList>
    </citation>
    <scope>NUCLEOTIDE SEQUENCE [LARGE SCALE GENOMIC DNA]</scope>
    <source>
        <strain evidence="4 5">WS11</strain>
    </source>
</reference>
<dbReference type="RefSeq" id="WP_126006716.1">
    <property type="nucleotide sequence ID" value="NZ_CP032509.1"/>
</dbReference>
<dbReference type="EMBL" id="CP032509">
    <property type="protein sequence ID" value="AZN69988.1"/>
    <property type="molecule type" value="Genomic_DNA"/>
</dbReference>
<dbReference type="Proteomes" id="UP000268192">
    <property type="component" value="Chromosome"/>
</dbReference>
<dbReference type="InterPro" id="IPR055570">
    <property type="entry name" value="DUF7146"/>
</dbReference>
<evidence type="ECO:0000313" key="4">
    <source>
        <dbReference type="EMBL" id="AZN69988.1"/>
    </source>
</evidence>
<keyword evidence="5" id="KW-1185">Reference proteome</keyword>
<dbReference type="KEGG" id="abaw:D5400_00725"/>
<feature type="region of interest" description="Disordered" evidence="1">
    <location>
        <begin position="98"/>
        <end position="123"/>
    </location>
</feature>
<sequence>MPRLDASELARRLGLHAEAACRHYLSNGRRQGNYWLVGDARNLPGRSTFVRLRSSAKGPPGHWTDAATGEHGDMLDIVRESLGLVDFKDIADEARRFLSLPHPEPDTGTAAGKASRRASGSPEAARRLFGISKPIRGTLAQTYLRRRGITDLSGISSLRFHPRCYYRPDEHSPRKTLPALIAAVTDLDGRLTGAHRTWLAPDGSGKAAVDTPRRAMGDLLGHGIRFGASDDVLAAGEGIETVLSPRMVLPMMPMLAATSAAHLAAILFPATLRRLYILRDRDPAGDGARDRLVERAASAGIEAIVLSPRLEDFNEDLRLHGPEALRAQMRPQLVHEDASRFMALAA</sequence>
<evidence type="ECO:0000259" key="2">
    <source>
        <dbReference type="Pfam" id="PF13362"/>
    </source>
</evidence>